<dbReference type="EMBL" id="CYSR01000040">
    <property type="protein sequence ID" value="CUI02050.1"/>
    <property type="molecule type" value="Genomic_DNA"/>
</dbReference>
<proteinExistence type="predicted"/>
<dbReference type="Proteomes" id="UP000051326">
    <property type="component" value="Unassembled WGS sequence"/>
</dbReference>
<evidence type="ECO:0000313" key="2">
    <source>
        <dbReference type="Proteomes" id="UP000051326"/>
    </source>
</evidence>
<accession>A0A0N7M5C5</accession>
<protein>
    <submittedName>
        <fullName evidence="1">Uncharacterized protein</fullName>
    </submittedName>
</protein>
<organism evidence="1 2">
    <name type="scientific">Leisingera aquaemixtae</name>
    <dbReference type="NCBI Taxonomy" id="1396826"/>
    <lineage>
        <taxon>Bacteria</taxon>
        <taxon>Pseudomonadati</taxon>
        <taxon>Pseudomonadota</taxon>
        <taxon>Alphaproteobacteria</taxon>
        <taxon>Rhodobacterales</taxon>
        <taxon>Roseobacteraceae</taxon>
        <taxon>Leisingera</taxon>
    </lineage>
</organism>
<dbReference type="RefSeq" id="WP_058288013.1">
    <property type="nucleotide sequence ID" value="NZ_CYSR01000040.1"/>
</dbReference>
<evidence type="ECO:0000313" key="1">
    <source>
        <dbReference type="EMBL" id="CUI02050.1"/>
    </source>
</evidence>
<dbReference type="STRING" id="1396826.PHA8399_04211"/>
<name>A0A0N7M5C5_9RHOB</name>
<gene>
    <name evidence="1" type="ORF">PHA8399_04211</name>
</gene>
<sequence>MIGVVLWRDETLTKAVIWCEDQGDLAFYTKEAGAEFPEFNPGDWVEFDLAISGNVRIAGNLSVLIEQGSPDLADRLSAEACGRDSGAEGQTRGTVVPFPVQSAKKRGVSAPLQATRT</sequence>
<dbReference type="AlphaFoldDB" id="A0A0N7M5C5"/>
<reference evidence="1 2" key="1">
    <citation type="submission" date="2015-09" db="EMBL/GenBank/DDBJ databases">
        <authorList>
            <consortium name="Swine Surveillance"/>
        </authorList>
    </citation>
    <scope>NUCLEOTIDE SEQUENCE [LARGE SCALE GENOMIC DNA]</scope>
    <source>
        <strain evidence="1 2">CECT 8399</strain>
    </source>
</reference>